<dbReference type="PRINTS" id="PR00411">
    <property type="entry name" value="PNDRDTASEI"/>
</dbReference>
<feature type="domain" description="RsdA/BaiN/AoA(So)-like insert" evidence="5">
    <location>
        <begin position="204"/>
        <end position="364"/>
    </location>
</feature>
<proteinExistence type="predicted"/>
<comment type="caution">
    <text evidence="6">The sequence shown here is derived from an EMBL/GenBank/DDBJ whole genome shotgun (WGS) entry which is preliminary data.</text>
</comment>
<dbReference type="Gene3D" id="3.50.50.60">
    <property type="entry name" value="FAD/NAD(P)-binding domain"/>
    <property type="match status" value="1"/>
</dbReference>
<dbReference type="InterPro" id="IPR055178">
    <property type="entry name" value="RsdA/BaiN/AoA(So)-like_dom"/>
</dbReference>
<dbReference type="AlphaFoldDB" id="A0A1F5B0M0"/>
<dbReference type="NCBIfam" id="TIGR00275">
    <property type="entry name" value="aminoacetone oxidase family FAD-binding enzyme"/>
    <property type="match status" value="1"/>
</dbReference>
<dbReference type="InterPro" id="IPR023166">
    <property type="entry name" value="BaiN-like_dom_sf"/>
</dbReference>
<evidence type="ECO:0000313" key="6">
    <source>
        <dbReference type="EMBL" id="OGD24183.1"/>
    </source>
</evidence>
<dbReference type="SUPFAM" id="SSF51905">
    <property type="entry name" value="FAD/NAD(P)-binding domain"/>
    <property type="match status" value="1"/>
</dbReference>
<evidence type="ECO:0000256" key="1">
    <source>
        <dbReference type="ARBA" id="ARBA00001974"/>
    </source>
</evidence>
<evidence type="ECO:0000259" key="5">
    <source>
        <dbReference type="Pfam" id="PF22780"/>
    </source>
</evidence>
<comment type="cofactor">
    <cofactor evidence="1">
        <name>FAD</name>
        <dbReference type="ChEBI" id="CHEBI:57692"/>
    </cofactor>
</comment>
<evidence type="ECO:0000313" key="7">
    <source>
        <dbReference type="Proteomes" id="UP000176639"/>
    </source>
</evidence>
<dbReference type="EMBL" id="MEYI01000011">
    <property type="protein sequence ID" value="OGD24183.1"/>
    <property type="molecule type" value="Genomic_DNA"/>
</dbReference>
<dbReference type="InterPro" id="IPR036188">
    <property type="entry name" value="FAD/NAD-bd_sf"/>
</dbReference>
<name>A0A1F5B0M0_9BACT</name>
<dbReference type="Proteomes" id="UP000176639">
    <property type="component" value="Unassembled WGS sequence"/>
</dbReference>
<dbReference type="PANTHER" id="PTHR42887:SF2">
    <property type="entry name" value="OS12G0638800 PROTEIN"/>
    <property type="match status" value="1"/>
</dbReference>
<dbReference type="Pfam" id="PF03486">
    <property type="entry name" value="HI0933_like"/>
    <property type="match status" value="1"/>
</dbReference>
<reference evidence="6 7" key="1">
    <citation type="journal article" date="2016" name="Nat. Commun.">
        <title>Thousands of microbial genomes shed light on interconnected biogeochemical processes in an aquifer system.</title>
        <authorList>
            <person name="Anantharaman K."/>
            <person name="Brown C.T."/>
            <person name="Hug L.A."/>
            <person name="Sharon I."/>
            <person name="Castelle C.J."/>
            <person name="Probst A.J."/>
            <person name="Thomas B.C."/>
            <person name="Singh A."/>
            <person name="Wilkins M.J."/>
            <person name="Karaoz U."/>
            <person name="Brodie E.L."/>
            <person name="Williams K.H."/>
            <person name="Hubbard S.S."/>
            <person name="Banfield J.F."/>
        </authorList>
    </citation>
    <scope>NUCLEOTIDE SEQUENCE [LARGE SCALE GENOMIC DNA]</scope>
</reference>
<dbReference type="Gene3D" id="2.40.30.10">
    <property type="entry name" value="Translation factors"/>
    <property type="match status" value="1"/>
</dbReference>
<evidence type="ECO:0000259" key="4">
    <source>
        <dbReference type="Pfam" id="PF03486"/>
    </source>
</evidence>
<dbReference type="SUPFAM" id="SSF160996">
    <property type="entry name" value="HI0933 insert domain-like"/>
    <property type="match status" value="1"/>
</dbReference>
<gene>
    <name evidence="6" type="ORF">A2Z10_00750</name>
</gene>
<evidence type="ECO:0008006" key="8">
    <source>
        <dbReference type="Google" id="ProtNLM"/>
    </source>
</evidence>
<evidence type="ECO:0000256" key="3">
    <source>
        <dbReference type="ARBA" id="ARBA00022827"/>
    </source>
</evidence>
<organism evidence="6 7">
    <name type="scientific">Candidatus Azambacteria bacterium RBG_16_47_10</name>
    <dbReference type="NCBI Taxonomy" id="1797292"/>
    <lineage>
        <taxon>Bacteria</taxon>
        <taxon>Candidatus Azamiibacteriota</taxon>
    </lineage>
</organism>
<feature type="domain" description="RsdA/BaiN/AoA(So)-like Rossmann fold-like" evidence="4">
    <location>
        <begin position="12"/>
        <end position="417"/>
    </location>
</feature>
<dbReference type="PRINTS" id="PR00368">
    <property type="entry name" value="FADPNR"/>
</dbReference>
<keyword evidence="2" id="KW-0285">Flavoprotein</keyword>
<dbReference type="InterPro" id="IPR004792">
    <property type="entry name" value="BaiN-like"/>
</dbReference>
<keyword evidence="3" id="KW-0274">FAD</keyword>
<dbReference type="Gene3D" id="1.10.8.260">
    <property type="entry name" value="HI0933 insert domain-like"/>
    <property type="match status" value="1"/>
</dbReference>
<sequence>MNTKRKTETVWDVIVIGGGPAGMMAAGRAAERGKSVILLEKNPTLGRKLLITGGGRCNLTNNKPDTRTMLSHYTGSDQFLFSAFAQFTVQDTIAFFNDRGMKTKEEAEGRMFPVSDKAQAVLDVLTRYIKEGGVQVQTSAVVADIAVDVKTKHIRVRLDDATEIVGRSCVVATGGVSRPETGSTGDGFAWLKKLGHTVADTNSSLVPVALKDAWAKKLSGVTLSDIKLTVFQNGKKQGMKKGKVLFTHFGISGPTVLNMSKLIGELIPQGDVGIMLDLFPKIEHDALKKKLQALLIGDSNKKIKNTLDALVPSALVLPLLALAWIDGETANHSVKKEERAKLLLLLKAVPLHVQGLLGADKAIVSSGGVALTEVNFKTMESRVVKNIYIVGDALNIDRPSGGYSLQICWTTGFVAGSHC</sequence>
<dbReference type="InterPro" id="IPR057661">
    <property type="entry name" value="RsdA/BaiN/AoA(So)_Rossmann"/>
</dbReference>
<evidence type="ECO:0000256" key="2">
    <source>
        <dbReference type="ARBA" id="ARBA00022630"/>
    </source>
</evidence>
<accession>A0A1F5B0M0</accession>
<protein>
    <recommendedName>
        <fullName evidence="8">Flavoprotein</fullName>
    </recommendedName>
</protein>
<dbReference type="PANTHER" id="PTHR42887">
    <property type="entry name" value="OS12G0638800 PROTEIN"/>
    <property type="match status" value="1"/>
</dbReference>
<dbReference type="Pfam" id="PF22780">
    <property type="entry name" value="HI0933_like_1st"/>
    <property type="match status" value="1"/>
</dbReference>